<gene>
    <name evidence="1" type="ORF">S01H1_62922</name>
</gene>
<sequence length="89" mass="10190">MMSKKMKIEISKKEAPYAPEKQLGEYTVKRWTFRQKQEAIMSASTILDEKKGLAEMNLIDFQLEQIIVCVTPPKGLELDRETTGSLDPD</sequence>
<name>X0Y3I0_9ZZZZ</name>
<accession>X0Y3I0</accession>
<organism evidence="1">
    <name type="scientific">marine sediment metagenome</name>
    <dbReference type="NCBI Taxonomy" id="412755"/>
    <lineage>
        <taxon>unclassified sequences</taxon>
        <taxon>metagenomes</taxon>
        <taxon>ecological metagenomes</taxon>
    </lineage>
</organism>
<dbReference type="AlphaFoldDB" id="X0Y3I0"/>
<protein>
    <submittedName>
        <fullName evidence="1">Uncharacterized protein</fullName>
    </submittedName>
</protein>
<comment type="caution">
    <text evidence="1">The sequence shown here is derived from an EMBL/GenBank/DDBJ whole genome shotgun (WGS) entry which is preliminary data.</text>
</comment>
<reference evidence="1" key="1">
    <citation type="journal article" date="2014" name="Front. Microbiol.">
        <title>High frequency of phylogenetically diverse reductive dehalogenase-homologous genes in deep subseafloor sedimentary metagenomes.</title>
        <authorList>
            <person name="Kawai M."/>
            <person name="Futagami T."/>
            <person name="Toyoda A."/>
            <person name="Takaki Y."/>
            <person name="Nishi S."/>
            <person name="Hori S."/>
            <person name="Arai W."/>
            <person name="Tsubouchi T."/>
            <person name="Morono Y."/>
            <person name="Uchiyama I."/>
            <person name="Ito T."/>
            <person name="Fujiyama A."/>
            <person name="Inagaki F."/>
            <person name="Takami H."/>
        </authorList>
    </citation>
    <scope>NUCLEOTIDE SEQUENCE</scope>
    <source>
        <strain evidence="1">Expedition CK06-06</strain>
    </source>
</reference>
<proteinExistence type="predicted"/>
<dbReference type="EMBL" id="BARS01041363">
    <property type="protein sequence ID" value="GAG31421.1"/>
    <property type="molecule type" value="Genomic_DNA"/>
</dbReference>
<feature type="non-terminal residue" evidence="1">
    <location>
        <position position="89"/>
    </location>
</feature>
<evidence type="ECO:0000313" key="1">
    <source>
        <dbReference type="EMBL" id="GAG31421.1"/>
    </source>
</evidence>